<evidence type="ECO:0000313" key="2">
    <source>
        <dbReference type="Proteomes" id="UP000009168"/>
    </source>
</evidence>
<proteinExistence type="predicted"/>
<keyword evidence="2" id="KW-1185">Reference proteome</keyword>
<dbReference type="Proteomes" id="UP000009168">
    <property type="component" value="Unassembled WGS sequence"/>
</dbReference>
<reference evidence="2" key="1">
    <citation type="journal article" date="2006" name="PLoS Biol.">
        <title>Macronuclear genome sequence of the ciliate Tetrahymena thermophila, a model eukaryote.</title>
        <authorList>
            <person name="Eisen J.A."/>
            <person name="Coyne R.S."/>
            <person name="Wu M."/>
            <person name="Wu D."/>
            <person name="Thiagarajan M."/>
            <person name="Wortman J.R."/>
            <person name="Badger J.H."/>
            <person name="Ren Q."/>
            <person name="Amedeo P."/>
            <person name="Jones K.M."/>
            <person name="Tallon L.J."/>
            <person name="Delcher A.L."/>
            <person name="Salzberg S.L."/>
            <person name="Silva J.C."/>
            <person name="Haas B.J."/>
            <person name="Majoros W.H."/>
            <person name="Farzad M."/>
            <person name="Carlton J.M."/>
            <person name="Smith R.K. Jr."/>
            <person name="Garg J."/>
            <person name="Pearlman R.E."/>
            <person name="Karrer K.M."/>
            <person name="Sun L."/>
            <person name="Manning G."/>
            <person name="Elde N.C."/>
            <person name="Turkewitz A.P."/>
            <person name="Asai D.J."/>
            <person name="Wilkes D.E."/>
            <person name="Wang Y."/>
            <person name="Cai H."/>
            <person name="Collins K."/>
            <person name="Stewart B.A."/>
            <person name="Lee S.R."/>
            <person name="Wilamowska K."/>
            <person name="Weinberg Z."/>
            <person name="Ruzzo W.L."/>
            <person name="Wloga D."/>
            <person name="Gaertig J."/>
            <person name="Frankel J."/>
            <person name="Tsao C.-C."/>
            <person name="Gorovsky M.A."/>
            <person name="Keeling P.J."/>
            <person name="Waller R.F."/>
            <person name="Patron N.J."/>
            <person name="Cherry J.M."/>
            <person name="Stover N.A."/>
            <person name="Krieger C.J."/>
            <person name="del Toro C."/>
            <person name="Ryder H.F."/>
            <person name="Williamson S.C."/>
            <person name="Barbeau R.A."/>
            <person name="Hamilton E.P."/>
            <person name="Orias E."/>
        </authorList>
    </citation>
    <scope>NUCLEOTIDE SEQUENCE [LARGE SCALE GENOMIC DNA]</scope>
    <source>
        <strain evidence="2">SB210</strain>
    </source>
</reference>
<dbReference type="KEGG" id="tet:TTHERM_00569110"/>
<dbReference type="EMBL" id="GG662498">
    <property type="protein sequence ID" value="EAS07375.1"/>
    <property type="molecule type" value="Genomic_DNA"/>
</dbReference>
<dbReference type="AlphaFoldDB" id="Q24I63"/>
<gene>
    <name evidence="1" type="ORF">TTHERM_00569110</name>
</gene>
<dbReference type="HOGENOM" id="CLU_614673_0_0_1"/>
<evidence type="ECO:0000313" key="1">
    <source>
        <dbReference type="EMBL" id="EAS07375.1"/>
    </source>
</evidence>
<dbReference type="GeneID" id="7823039"/>
<dbReference type="RefSeq" id="XP_001027617.1">
    <property type="nucleotide sequence ID" value="XM_001027617.3"/>
</dbReference>
<dbReference type="InParanoid" id="Q24I63"/>
<name>Q24I63_TETTS</name>
<sequence>MQNINQTEIMLTTKNYLIDGHQDNESLDYSQLRTMTSTQTHDHNNLNNFNGSENSTQKLRVDKQDENKREIHNEYLNLLAVTDNYFNDDSFEEQIKAYQEDLSLQKNDINFFFDNTNYNKYQQTHENLFLSEEENLNIQNNDQFQMQQNTFLNDEEKLFVNNDENLFQEDQENLKIQLNGQFQIQQNNNPAKQLEYNPFYPQYANQQLNYLNYPINAENDFEQQECLFNQESSEDQNELQIYQRMDFNYQNEQNIETPPKCAAPIEKQIKKKRNRIKKQNQLGGDKCQETKNLANIIFRFLFQRVEEFGYKIEYSGKGSIGFTKFNNILIEELNKLSNDDQQNLINVFIQIVNTSLIKKAINSKNYKTMYEIIKYKEGLQVMIQNPGKFNSIKRANDYAIKQYQK</sequence>
<protein>
    <submittedName>
        <fullName evidence="1">Uncharacterized protein</fullName>
    </submittedName>
</protein>
<accession>Q24I63</accession>
<organism evidence="1 2">
    <name type="scientific">Tetrahymena thermophila (strain SB210)</name>
    <dbReference type="NCBI Taxonomy" id="312017"/>
    <lineage>
        <taxon>Eukaryota</taxon>
        <taxon>Sar</taxon>
        <taxon>Alveolata</taxon>
        <taxon>Ciliophora</taxon>
        <taxon>Intramacronucleata</taxon>
        <taxon>Oligohymenophorea</taxon>
        <taxon>Hymenostomatida</taxon>
        <taxon>Tetrahymenina</taxon>
        <taxon>Tetrahymenidae</taxon>
        <taxon>Tetrahymena</taxon>
    </lineage>
</organism>